<dbReference type="InterPro" id="IPR029044">
    <property type="entry name" value="Nucleotide-diphossugar_trans"/>
</dbReference>
<evidence type="ECO:0000313" key="1">
    <source>
        <dbReference type="EMBL" id="RCJ39307.1"/>
    </source>
</evidence>
<proteinExistence type="predicted"/>
<dbReference type="AlphaFoldDB" id="A0A367RRV9"/>
<protein>
    <submittedName>
        <fullName evidence="1">Sugar transferase</fullName>
    </submittedName>
</protein>
<gene>
    <name evidence="1" type="ORF">A6769_05915</name>
</gene>
<evidence type="ECO:0000313" key="2">
    <source>
        <dbReference type="Proteomes" id="UP000252085"/>
    </source>
</evidence>
<dbReference type="EMBL" id="LXQE01000096">
    <property type="protein sequence ID" value="RCJ39307.1"/>
    <property type="molecule type" value="Genomic_DNA"/>
</dbReference>
<dbReference type="SUPFAM" id="SSF53448">
    <property type="entry name" value="Nucleotide-diphospho-sugar transferases"/>
    <property type="match status" value="1"/>
</dbReference>
<keyword evidence="1" id="KW-0808">Transferase</keyword>
<organism evidence="1 2">
    <name type="scientific">Nostoc punctiforme NIES-2108</name>
    <dbReference type="NCBI Taxonomy" id="1356359"/>
    <lineage>
        <taxon>Bacteria</taxon>
        <taxon>Bacillati</taxon>
        <taxon>Cyanobacteriota</taxon>
        <taxon>Cyanophyceae</taxon>
        <taxon>Nostocales</taxon>
        <taxon>Nostocaceae</taxon>
        <taxon>Nostoc</taxon>
    </lineage>
</organism>
<name>A0A367RRV9_NOSPU</name>
<dbReference type="GO" id="GO:0016740">
    <property type="term" value="F:transferase activity"/>
    <property type="evidence" value="ECO:0007669"/>
    <property type="project" value="UniProtKB-KW"/>
</dbReference>
<dbReference type="InterPro" id="IPR054619">
    <property type="entry name" value="Npun_R2821-like"/>
</dbReference>
<accession>A0A367RRV9</accession>
<sequence>MNGICTLGNDYVFDQLVALLNSIDVILGPETPVCIYPFDDRTQRIADEIAKRPNVFLYDDQESINRWDQFMLAAAPERLNRSKSRLYGAHRRFCAFDGPFEKFIYLDADTLVMNSLATVFEKLESYDFVVYDFQFTDVSKIYNVTSPKLLKVFEQKRIDSEIFCSGFYGAKKGLFDSEKRDWLISNLQNGESEILYGGAGEQPLINYMVMRPNLSIYNFARQLPDNEKTGCSASSKHFEEREHILYDRGNQLTYLHYIGIPPNINQAVCAGENIQFPYRELFLYYRYLHEPEKRPVFTNPPKNYNDAPAPNFLTRALQKLKLINQG</sequence>
<comment type="caution">
    <text evidence="1">The sequence shown here is derived from an EMBL/GenBank/DDBJ whole genome shotgun (WGS) entry which is preliminary data.</text>
</comment>
<dbReference type="NCBIfam" id="NF045582">
    <property type="entry name" value="Npun_R2823_gen"/>
    <property type="match status" value="1"/>
</dbReference>
<reference evidence="1 2" key="1">
    <citation type="submission" date="2016-04" db="EMBL/GenBank/DDBJ databases">
        <authorList>
            <person name="Evans L.H."/>
            <person name="Alamgir A."/>
            <person name="Owens N."/>
            <person name="Weber N.D."/>
            <person name="Virtaneva K."/>
            <person name="Barbian K."/>
            <person name="Babar A."/>
            <person name="Rosenke K."/>
        </authorList>
    </citation>
    <scope>NUCLEOTIDE SEQUENCE [LARGE SCALE GENOMIC DNA]</scope>
    <source>
        <strain evidence="1">NIES-2108</strain>
    </source>
</reference>
<dbReference type="Gene3D" id="3.90.550.10">
    <property type="entry name" value="Spore Coat Polysaccharide Biosynthesis Protein SpsA, Chain A"/>
    <property type="match status" value="1"/>
</dbReference>
<dbReference type="Proteomes" id="UP000252085">
    <property type="component" value="Unassembled WGS sequence"/>
</dbReference>